<feature type="domain" description="Beta-galactosidase trimerisation" evidence="12">
    <location>
        <begin position="405"/>
        <end position="614"/>
    </location>
</feature>
<feature type="active site" description="Nucleophile" evidence="9">
    <location>
        <position position="313"/>
    </location>
</feature>
<dbReference type="Pfam" id="PF02449">
    <property type="entry name" value="Glyco_hydro_42"/>
    <property type="match status" value="1"/>
</dbReference>
<dbReference type="GO" id="GO:0009341">
    <property type="term" value="C:beta-galactosidase complex"/>
    <property type="evidence" value="ECO:0007669"/>
    <property type="project" value="InterPro"/>
</dbReference>
<evidence type="ECO:0000313" key="13">
    <source>
        <dbReference type="EMBL" id="NYH25377.1"/>
    </source>
</evidence>
<dbReference type="Gene3D" id="2.60.40.1180">
    <property type="entry name" value="Golgi alpha-mannosidase II"/>
    <property type="match status" value="1"/>
</dbReference>
<accession>A0A7Y9WQU4</accession>
<dbReference type="Gene3D" id="3.40.50.880">
    <property type="match status" value="1"/>
</dbReference>
<evidence type="ECO:0000256" key="1">
    <source>
        <dbReference type="ARBA" id="ARBA00001412"/>
    </source>
</evidence>
<feature type="binding site" evidence="10">
    <location>
        <position position="321"/>
    </location>
    <ligand>
        <name>substrate</name>
    </ligand>
</feature>
<dbReference type="InterPro" id="IPR013529">
    <property type="entry name" value="Glyco_hydro_42_N"/>
</dbReference>
<evidence type="ECO:0000256" key="8">
    <source>
        <dbReference type="PIRNR" id="PIRNR001084"/>
    </source>
</evidence>
<proteinExistence type="inferred from homology"/>
<dbReference type="InterPro" id="IPR017853">
    <property type="entry name" value="GH"/>
</dbReference>
<evidence type="ECO:0000256" key="3">
    <source>
        <dbReference type="ARBA" id="ARBA00012756"/>
    </source>
</evidence>
<evidence type="ECO:0000256" key="9">
    <source>
        <dbReference type="PIRSR" id="PIRSR001084-1"/>
    </source>
</evidence>
<dbReference type="SUPFAM" id="SSF51011">
    <property type="entry name" value="Glycosyl hydrolase domain"/>
    <property type="match status" value="1"/>
</dbReference>
<gene>
    <name evidence="13" type="ORF">GGD40_004948</name>
</gene>
<dbReference type="PANTHER" id="PTHR36447:SF2">
    <property type="entry name" value="BETA-GALACTOSIDASE YESZ"/>
    <property type="match status" value="1"/>
</dbReference>
<dbReference type="Pfam" id="PF08532">
    <property type="entry name" value="Glyco_hydro_42M"/>
    <property type="match status" value="1"/>
</dbReference>
<organism evidence="13 14">
    <name type="scientific">Paraburkholderia bryophila</name>
    <dbReference type="NCBI Taxonomy" id="420952"/>
    <lineage>
        <taxon>Bacteria</taxon>
        <taxon>Pseudomonadati</taxon>
        <taxon>Pseudomonadota</taxon>
        <taxon>Betaproteobacteria</taxon>
        <taxon>Burkholderiales</taxon>
        <taxon>Burkholderiaceae</taxon>
        <taxon>Paraburkholderia</taxon>
    </lineage>
</organism>
<keyword evidence="5 8" id="KW-0378">Hydrolase</keyword>
<dbReference type="Proteomes" id="UP000540929">
    <property type="component" value="Unassembled WGS sequence"/>
</dbReference>
<dbReference type="Gene3D" id="3.20.20.80">
    <property type="entry name" value="Glycosidases"/>
    <property type="match status" value="1"/>
</dbReference>
<dbReference type="InterPro" id="IPR003476">
    <property type="entry name" value="Glyco_hydro_42"/>
</dbReference>
<feature type="active site" description="Proton donor" evidence="9">
    <location>
        <position position="142"/>
    </location>
</feature>
<dbReference type="InterPro" id="IPR013738">
    <property type="entry name" value="Beta_galactosidase_Trimer"/>
</dbReference>
<reference evidence="13 14" key="1">
    <citation type="submission" date="2020-07" db="EMBL/GenBank/DDBJ databases">
        <title>Exploring microbial biodiversity for novel pathways involved in the catabolism of aromatic compounds derived from lignin.</title>
        <authorList>
            <person name="Elkins J."/>
        </authorList>
    </citation>
    <scope>NUCLEOTIDE SEQUENCE [LARGE SCALE GENOMIC DNA]</scope>
    <source>
        <strain evidence="13 14">H2C3C</strain>
    </source>
</reference>
<protein>
    <recommendedName>
        <fullName evidence="3 8">Beta-galactosidase</fullName>
        <shortName evidence="8">Beta-gal</shortName>
        <ecNumber evidence="3 8">3.2.1.23</ecNumber>
    </recommendedName>
</protein>
<dbReference type="AlphaFoldDB" id="A0A7Y9WQU4"/>
<evidence type="ECO:0000256" key="4">
    <source>
        <dbReference type="ARBA" id="ARBA00022723"/>
    </source>
</evidence>
<comment type="catalytic activity">
    <reaction evidence="1 8">
        <text>Hydrolysis of terminal non-reducing beta-D-galactose residues in beta-D-galactosides.</text>
        <dbReference type="EC" id="3.2.1.23"/>
    </reaction>
</comment>
<feature type="binding site" evidence="10">
    <location>
        <position position="141"/>
    </location>
    <ligand>
        <name>substrate</name>
    </ligand>
</feature>
<dbReference type="SUPFAM" id="SSF51445">
    <property type="entry name" value="(Trans)glycosidases"/>
    <property type="match status" value="1"/>
</dbReference>
<dbReference type="RefSeq" id="WP_179745360.1">
    <property type="nucleotide sequence ID" value="NZ_JACCAS010000002.1"/>
</dbReference>
<evidence type="ECO:0000256" key="2">
    <source>
        <dbReference type="ARBA" id="ARBA00005940"/>
    </source>
</evidence>
<evidence type="ECO:0000313" key="14">
    <source>
        <dbReference type="Proteomes" id="UP000540929"/>
    </source>
</evidence>
<evidence type="ECO:0000256" key="5">
    <source>
        <dbReference type="ARBA" id="ARBA00022801"/>
    </source>
</evidence>
<dbReference type="GO" id="GO:0046872">
    <property type="term" value="F:metal ion binding"/>
    <property type="evidence" value="ECO:0007669"/>
    <property type="project" value="UniProtKB-KW"/>
</dbReference>
<name>A0A7Y9WQU4_9BURK</name>
<dbReference type="EMBL" id="JACCAS010000002">
    <property type="protein sequence ID" value="NYH25377.1"/>
    <property type="molecule type" value="Genomic_DNA"/>
</dbReference>
<evidence type="ECO:0000259" key="12">
    <source>
        <dbReference type="Pfam" id="PF08532"/>
    </source>
</evidence>
<keyword evidence="14" id="KW-1185">Reference proteome</keyword>
<keyword evidence="4" id="KW-0479">Metal-binding</keyword>
<dbReference type="EC" id="3.2.1.23" evidence="3 8"/>
<dbReference type="SUPFAM" id="SSF52317">
    <property type="entry name" value="Class I glutamine amidotransferase-like"/>
    <property type="match status" value="1"/>
</dbReference>
<dbReference type="CDD" id="cd03143">
    <property type="entry name" value="A4_beta-galactosidase_middle_domain"/>
    <property type="match status" value="1"/>
</dbReference>
<evidence type="ECO:0000256" key="7">
    <source>
        <dbReference type="ARBA" id="ARBA00023295"/>
    </source>
</evidence>
<dbReference type="InterPro" id="IPR029062">
    <property type="entry name" value="Class_I_gatase-like"/>
</dbReference>
<dbReference type="PIRSF" id="PIRSF001084">
    <property type="entry name" value="B-galactosidase"/>
    <property type="match status" value="1"/>
</dbReference>
<comment type="similarity">
    <text evidence="2 8">Belongs to the glycosyl hydrolase 42 family.</text>
</comment>
<dbReference type="GO" id="GO:0004565">
    <property type="term" value="F:beta-galactosidase activity"/>
    <property type="evidence" value="ECO:0007669"/>
    <property type="project" value="UniProtKB-EC"/>
</dbReference>
<feature type="binding site" evidence="10">
    <location>
        <position position="103"/>
    </location>
    <ligand>
        <name>substrate</name>
    </ligand>
</feature>
<keyword evidence="6" id="KW-0862">Zinc</keyword>
<dbReference type="GO" id="GO:0005975">
    <property type="term" value="P:carbohydrate metabolic process"/>
    <property type="evidence" value="ECO:0007669"/>
    <property type="project" value="InterPro"/>
</dbReference>
<sequence length="672" mass="75666">MRLGVCYYPEHWPESMWEDDARRMKALGIEQVRIAEFAWSRIEPTPGEYDWGWLDRAIDVLGAAGLQVVMCTPTATPPKWLIDRHPDILPIGADGRPRAFGSRRHYDFSSPSYFVASEKICTAVAERYGKHPAVAYWQTDNEFGCHHTVVSYSPAAVGRFREWLKAKYQTVDALNRAWGTVFWSMEYRSFDEIDAPVATVTEAHPSHRLDYRRFASDEVARYNRMQVEIIRAHSPGRPVAHNFMQLFTEFDHYKVAADLDVASWDSYPLGALEEQWFAPDVKARWLRSGHPDFASFNHDVYRGMSKLPFWVMEQQPGPVNWALWNPAPLPGMVRLWSWEAFAHGAGCVSYFRWRQAPFAQEQMHAGLNTPDNRLDVGGNEAARVADEIRTVLAADADANAAIRSTVALVYDYEAKWLFEIHPQGADFHYPRFAFEYYTALRALGLDVDVVPVDAPLDGYRMIVVPPLPVVPDDLVARLASSGAQVVFGPRTGSKTADLQIPANLPPGALASVLPLRVWRVESMRPNVTEAVRFNDSGKANHEASRADGFARHWRDFIEADADANAGASFDVLAQFADGQPAYVRSGAFHYLASLFDDALTTRLFSRIAQQAGLETMWLGDSVRFSRRGALTYVFNYGDDAYTLGDIDEHSIVVGSREIEPQGVTVYRSNVKT</sequence>
<dbReference type="PANTHER" id="PTHR36447">
    <property type="entry name" value="BETA-GALACTOSIDASE GANA"/>
    <property type="match status" value="1"/>
</dbReference>
<comment type="caution">
    <text evidence="13">The sequence shown here is derived from an EMBL/GenBank/DDBJ whole genome shotgun (WGS) entry which is preliminary data.</text>
</comment>
<evidence type="ECO:0000259" key="11">
    <source>
        <dbReference type="Pfam" id="PF02449"/>
    </source>
</evidence>
<feature type="domain" description="Glycoside hydrolase family 42 N-terminal" evidence="11">
    <location>
        <begin position="6"/>
        <end position="390"/>
    </location>
</feature>
<evidence type="ECO:0000256" key="6">
    <source>
        <dbReference type="ARBA" id="ARBA00022833"/>
    </source>
</evidence>
<dbReference type="InterPro" id="IPR013780">
    <property type="entry name" value="Glyco_hydro_b"/>
</dbReference>
<evidence type="ECO:0000256" key="10">
    <source>
        <dbReference type="PIRSR" id="PIRSR001084-2"/>
    </source>
</evidence>
<keyword evidence="7 8" id="KW-0326">Glycosidase</keyword>